<dbReference type="EMBL" id="CM042889">
    <property type="protein sequence ID" value="KAI4318738.1"/>
    <property type="molecule type" value="Genomic_DNA"/>
</dbReference>
<evidence type="ECO:0000313" key="2">
    <source>
        <dbReference type="Proteomes" id="UP001057402"/>
    </source>
</evidence>
<organism evidence="1 2">
    <name type="scientific">Melastoma candidum</name>
    <dbReference type="NCBI Taxonomy" id="119954"/>
    <lineage>
        <taxon>Eukaryota</taxon>
        <taxon>Viridiplantae</taxon>
        <taxon>Streptophyta</taxon>
        <taxon>Embryophyta</taxon>
        <taxon>Tracheophyta</taxon>
        <taxon>Spermatophyta</taxon>
        <taxon>Magnoliopsida</taxon>
        <taxon>eudicotyledons</taxon>
        <taxon>Gunneridae</taxon>
        <taxon>Pentapetalae</taxon>
        <taxon>rosids</taxon>
        <taxon>malvids</taxon>
        <taxon>Myrtales</taxon>
        <taxon>Melastomataceae</taxon>
        <taxon>Melastomatoideae</taxon>
        <taxon>Melastomateae</taxon>
        <taxon>Melastoma</taxon>
    </lineage>
</organism>
<sequence length="152" mass="16943">MSALRKGTTDWTLLFDGSPESRYRMMSFGVGRQENRCRDGEALAPQVVMAKGGGSDSLLPPPSGRIKFWERRSFFMAFTPRPGTFLPFGGGGRLCPGKDLAKLEIAIFLHHFLLNYSLERVDPKGPTQYLPHTRPKDNCLARIRKLSSPSTA</sequence>
<comment type="caution">
    <text evidence="1">The sequence shown here is derived from an EMBL/GenBank/DDBJ whole genome shotgun (WGS) entry which is preliminary data.</text>
</comment>
<protein>
    <submittedName>
        <fullName evidence="1">Uncharacterized protein</fullName>
    </submittedName>
</protein>
<accession>A0ACB9M462</accession>
<evidence type="ECO:0000313" key="1">
    <source>
        <dbReference type="EMBL" id="KAI4318738.1"/>
    </source>
</evidence>
<proteinExistence type="predicted"/>
<dbReference type="Proteomes" id="UP001057402">
    <property type="component" value="Chromosome 10"/>
</dbReference>
<name>A0ACB9M462_9MYRT</name>
<reference evidence="2" key="1">
    <citation type="journal article" date="2023" name="Front. Plant Sci.">
        <title>Chromosomal-level genome assembly of Melastoma candidum provides insights into trichome evolution.</title>
        <authorList>
            <person name="Zhong Y."/>
            <person name="Wu W."/>
            <person name="Sun C."/>
            <person name="Zou P."/>
            <person name="Liu Y."/>
            <person name="Dai S."/>
            <person name="Zhou R."/>
        </authorList>
    </citation>
    <scope>NUCLEOTIDE SEQUENCE [LARGE SCALE GENOMIC DNA]</scope>
</reference>
<gene>
    <name evidence="1" type="ORF">MLD38_032408</name>
</gene>
<keyword evidence="2" id="KW-1185">Reference proteome</keyword>